<evidence type="ECO:0000256" key="1">
    <source>
        <dbReference type="SAM" id="MobiDB-lite"/>
    </source>
</evidence>
<gene>
    <name evidence="2" type="ORF">Taro_012151</name>
</gene>
<organism evidence="2 3">
    <name type="scientific">Colocasia esculenta</name>
    <name type="common">Wild taro</name>
    <name type="synonym">Arum esculentum</name>
    <dbReference type="NCBI Taxonomy" id="4460"/>
    <lineage>
        <taxon>Eukaryota</taxon>
        <taxon>Viridiplantae</taxon>
        <taxon>Streptophyta</taxon>
        <taxon>Embryophyta</taxon>
        <taxon>Tracheophyta</taxon>
        <taxon>Spermatophyta</taxon>
        <taxon>Magnoliopsida</taxon>
        <taxon>Liliopsida</taxon>
        <taxon>Araceae</taxon>
        <taxon>Aroideae</taxon>
        <taxon>Colocasieae</taxon>
        <taxon>Colocasia</taxon>
    </lineage>
</organism>
<comment type="caution">
    <text evidence="2">The sequence shown here is derived from an EMBL/GenBank/DDBJ whole genome shotgun (WGS) entry which is preliminary data.</text>
</comment>
<dbReference type="EMBL" id="NMUH01000472">
    <property type="protein sequence ID" value="MQL79704.1"/>
    <property type="molecule type" value="Genomic_DNA"/>
</dbReference>
<evidence type="ECO:0000313" key="3">
    <source>
        <dbReference type="Proteomes" id="UP000652761"/>
    </source>
</evidence>
<protein>
    <submittedName>
        <fullName evidence="2">Uncharacterized protein</fullName>
    </submittedName>
</protein>
<feature type="compositionally biased region" description="Basic and acidic residues" evidence="1">
    <location>
        <begin position="67"/>
        <end position="87"/>
    </location>
</feature>
<dbReference type="Proteomes" id="UP000652761">
    <property type="component" value="Unassembled WGS sequence"/>
</dbReference>
<dbReference type="AlphaFoldDB" id="A0A843UCT7"/>
<reference evidence="2" key="1">
    <citation type="submission" date="2017-07" db="EMBL/GenBank/DDBJ databases">
        <title>Taro Niue Genome Assembly and Annotation.</title>
        <authorList>
            <person name="Atibalentja N."/>
            <person name="Keating K."/>
            <person name="Fields C.J."/>
        </authorList>
    </citation>
    <scope>NUCLEOTIDE SEQUENCE</scope>
    <source>
        <strain evidence="2">Niue_2</strain>
        <tissue evidence="2">Leaf</tissue>
    </source>
</reference>
<sequence>MDGCFSLRLHLNSLVCYSYGHYLDLGDDEYVRDSPLPQKTFDLLAMPDEILREREINRSQEFGPRVCVREPEESKTKSKSVKDEIAS</sequence>
<name>A0A843UCT7_COLES</name>
<keyword evidence="3" id="KW-1185">Reference proteome</keyword>
<feature type="region of interest" description="Disordered" evidence="1">
    <location>
        <begin position="62"/>
        <end position="87"/>
    </location>
</feature>
<accession>A0A843UCT7</accession>
<proteinExistence type="predicted"/>
<evidence type="ECO:0000313" key="2">
    <source>
        <dbReference type="EMBL" id="MQL79704.1"/>
    </source>
</evidence>